<comment type="caution">
    <text evidence="2">The sequence shown here is derived from an EMBL/GenBank/DDBJ whole genome shotgun (WGS) entry which is preliminary data.</text>
</comment>
<dbReference type="STRING" id="86049.A0A1C1C6X2"/>
<dbReference type="VEuPathDB" id="FungiDB:G647_01142"/>
<evidence type="ECO:0008006" key="4">
    <source>
        <dbReference type="Google" id="ProtNLM"/>
    </source>
</evidence>
<protein>
    <recommendedName>
        <fullName evidence="4">Nicotinamide riboside kinase</fullName>
    </recommendedName>
</protein>
<feature type="region of interest" description="Disordered" evidence="1">
    <location>
        <begin position="1"/>
        <end position="31"/>
    </location>
</feature>
<feature type="region of interest" description="Disordered" evidence="1">
    <location>
        <begin position="168"/>
        <end position="196"/>
    </location>
</feature>
<feature type="compositionally biased region" description="Pro residues" evidence="1">
    <location>
        <begin position="212"/>
        <end position="221"/>
    </location>
</feature>
<gene>
    <name evidence="2" type="ORF">CLCR_00664</name>
</gene>
<evidence type="ECO:0000313" key="2">
    <source>
        <dbReference type="EMBL" id="OCT44218.1"/>
    </source>
</evidence>
<feature type="compositionally biased region" description="Low complexity" evidence="1">
    <location>
        <begin position="222"/>
        <end position="251"/>
    </location>
</feature>
<dbReference type="Proteomes" id="UP000094526">
    <property type="component" value="Unassembled WGS sequence"/>
</dbReference>
<accession>A0A1C1C6X2</accession>
<name>A0A1C1C6X2_9EURO</name>
<proteinExistence type="predicted"/>
<dbReference type="InterPro" id="IPR027417">
    <property type="entry name" value="P-loop_NTPase"/>
</dbReference>
<evidence type="ECO:0000313" key="3">
    <source>
        <dbReference type="Proteomes" id="UP000094526"/>
    </source>
</evidence>
<sequence>MERLAAIARRHHEDDEATASEENNPRPAKRRPVETIIIGLSGPSSSGKTTLARLLREIFNLETPGLSLSLAILHQDDAYKTDKDVPTVTVSSEQFGTRELQDWDCVGSLDLPLFEHTLKHLRQHGSLPPDSVSKEDQNSVGESHVSARDVQEWKEKMRAWLDDLAGTRTRARTRTHPAREGSGASGAEDKEKLESTDGREIRIYIVDGFLLYPPPPPPPPASGAGSASESASESASGTPSTTTAATTTTTAMSPHSQDQLNHLYALTHGVMHPKLFIPSTRDQTLTRRAARSGYVTLEGFWTDPPGYVEDVVWPNYRRYHAWMYEGGNVDAEIFDERVCAGEGISVCPGGGHWSMHQVLEWAVGQVKEAVEARV</sequence>
<keyword evidence="3" id="KW-1185">Reference proteome</keyword>
<organism evidence="2 3">
    <name type="scientific">Cladophialophora carrionii</name>
    <dbReference type="NCBI Taxonomy" id="86049"/>
    <lineage>
        <taxon>Eukaryota</taxon>
        <taxon>Fungi</taxon>
        <taxon>Dikarya</taxon>
        <taxon>Ascomycota</taxon>
        <taxon>Pezizomycotina</taxon>
        <taxon>Eurotiomycetes</taxon>
        <taxon>Chaetothyriomycetidae</taxon>
        <taxon>Chaetothyriales</taxon>
        <taxon>Herpotrichiellaceae</taxon>
        <taxon>Cladophialophora</taxon>
    </lineage>
</organism>
<evidence type="ECO:0000256" key="1">
    <source>
        <dbReference type="SAM" id="MobiDB-lite"/>
    </source>
</evidence>
<feature type="region of interest" description="Disordered" evidence="1">
    <location>
        <begin position="210"/>
        <end position="255"/>
    </location>
</feature>
<dbReference type="PANTHER" id="PTHR10285">
    <property type="entry name" value="URIDINE KINASE"/>
    <property type="match status" value="1"/>
</dbReference>
<dbReference type="AlphaFoldDB" id="A0A1C1C6X2"/>
<dbReference type="VEuPathDB" id="FungiDB:CLCR_00664"/>
<dbReference type="Gene3D" id="3.40.50.300">
    <property type="entry name" value="P-loop containing nucleotide triphosphate hydrolases"/>
    <property type="match status" value="1"/>
</dbReference>
<feature type="region of interest" description="Disordered" evidence="1">
    <location>
        <begin position="124"/>
        <end position="149"/>
    </location>
</feature>
<dbReference type="CDD" id="cd02024">
    <property type="entry name" value="NRK1"/>
    <property type="match status" value="1"/>
</dbReference>
<dbReference type="SUPFAM" id="SSF52540">
    <property type="entry name" value="P-loop containing nucleoside triphosphate hydrolases"/>
    <property type="match status" value="1"/>
</dbReference>
<dbReference type="OrthoDB" id="10041966at2759"/>
<reference evidence="3" key="1">
    <citation type="submission" date="2015-07" db="EMBL/GenBank/DDBJ databases">
        <authorList>
            <person name="Teixeira M.M."/>
            <person name="Souza R.C."/>
            <person name="Almeida L.G."/>
            <person name="Vicente V.A."/>
            <person name="de Hoog S."/>
            <person name="Bocca A.L."/>
            <person name="de Almeida S.R."/>
            <person name="Vasconcelos A.T."/>
            <person name="Felipe M.S."/>
        </authorList>
    </citation>
    <scope>NUCLEOTIDE SEQUENCE [LARGE SCALE GENOMIC DNA]</scope>
    <source>
        <strain evidence="3">KSF</strain>
    </source>
</reference>
<feature type="compositionally biased region" description="Basic and acidic residues" evidence="1">
    <location>
        <begin position="187"/>
        <end position="196"/>
    </location>
</feature>
<dbReference type="EMBL" id="LGRB01000021">
    <property type="protein sequence ID" value="OCT44218.1"/>
    <property type="molecule type" value="Genomic_DNA"/>
</dbReference>